<name>A0A220VFI1_9GAMM</name>
<sequence length="172" mass="20286">MVIEKENFYKLEKLHIDDATELFNLIFQNKNHLRKWLNWVDNTKHVSDTLNFIEMTLNKEKTTLSIVRKIVVKDKIIGLISLNDEGEEVFNLGYWLSHDYCNKGLMTLIVKNFISTSNLKFSKSLIIRAQPLNIASNKIAKNCGFHFEHMQKNAEIHQDKFIDLNIYKLMRK</sequence>
<accession>A0A220VFI1</accession>
<reference evidence="2 3" key="1">
    <citation type="journal article" date="2016" name="Int. J. Syst. Evol. Microbiol.">
        <title>Paraphotobacterium marinum gen. nov., sp. nov., a member of the family Vibrionaceae, isolated from surface seawater.</title>
        <authorList>
            <person name="Huang Z."/>
            <person name="Dong C."/>
            <person name="Shao Z."/>
        </authorList>
    </citation>
    <scope>NUCLEOTIDE SEQUENCE [LARGE SCALE GENOMIC DNA]</scope>
    <source>
        <strain evidence="2 3">NSCS20N07D</strain>
    </source>
</reference>
<organism evidence="2 3">
    <name type="scientific">Paraphotobacterium marinum</name>
    <dbReference type="NCBI Taxonomy" id="1755811"/>
    <lineage>
        <taxon>Bacteria</taxon>
        <taxon>Pseudomonadati</taxon>
        <taxon>Pseudomonadota</taxon>
        <taxon>Gammaproteobacteria</taxon>
        <taxon>Vibrionales</taxon>
        <taxon>Vibrionaceae</taxon>
        <taxon>Paraphotobacterium</taxon>
    </lineage>
</organism>
<evidence type="ECO:0000259" key="1">
    <source>
        <dbReference type="Pfam" id="PF13302"/>
    </source>
</evidence>
<evidence type="ECO:0000313" key="2">
    <source>
        <dbReference type="EMBL" id="ASK79117.1"/>
    </source>
</evidence>
<evidence type="ECO:0000313" key="3">
    <source>
        <dbReference type="Proteomes" id="UP000242175"/>
    </source>
</evidence>
<dbReference type="Gene3D" id="3.40.630.30">
    <property type="match status" value="1"/>
</dbReference>
<proteinExistence type="predicted"/>
<dbReference type="InterPro" id="IPR051531">
    <property type="entry name" value="N-acetyltransferase"/>
</dbReference>
<dbReference type="SUPFAM" id="SSF55729">
    <property type="entry name" value="Acyl-CoA N-acyltransferases (Nat)"/>
    <property type="match status" value="1"/>
</dbReference>
<dbReference type="KEGG" id="pmai:CF386_08585"/>
<gene>
    <name evidence="2" type="ORF">CF386_08585</name>
</gene>
<dbReference type="OrthoDB" id="9784707at2"/>
<dbReference type="InterPro" id="IPR000182">
    <property type="entry name" value="GNAT_dom"/>
</dbReference>
<dbReference type="EMBL" id="CP022356">
    <property type="protein sequence ID" value="ASK79117.1"/>
    <property type="molecule type" value="Genomic_DNA"/>
</dbReference>
<dbReference type="AlphaFoldDB" id="A0A220VFI1"/>
<dbReference type="Pfam" id="PF13302">
    <property type="entry name" value="Acetyltransf_3"/>
    <property type="match status" value="1"/>
</dbReference>
<dbReference type="RefSeq" id="WP_089074025.1">
    <property type="nucleotide sequence ID" value="NZ_CBCSAM010000002.1"/>
</dbReference>
<dbReference type="PANTHER" id="PTHR43792">
    <property type="entry name" value="GNAT FAMILY, PUTATIVE (AFU_ORTHOLOGUE AFUA_3G00765)-RELATED-RELATED"/>
    <property type="match status" value="1"/>
</dbReference>
<dbReference type="GO" id="GO:0016747">
    <property type="term" value="F:acyltransferase activity, transferring groups other than amino-acyl groups"/>
    <property type="evidence" value="ECO:0007669"/>
    <property type="project" value="InterPro"/>
</dbReference>
<protein>
    <recommendedName>
        <fullName evidence="1">N-acetyltransferase domain-containing protein</fullName>
    </recommendedName>
</protein>
<feature type="domain" description="N-acetyltransferase" evidence="1">
    <location>
        <begin position="11"/>
        <end position="146"/>
    </location>
</feature>
<dbReference type="Proteomes" id="UP000242175">
    <property type="component" value="Chromosome small"/>
</dbReference>
<dbReference type="InterPro" id="IPR016181">
    <property type="entry name" value="Acyl_CoA_acyltransferase"/>
</dbReference>
<keyword evidence="3" id="KW-1185">Reference proteome</keyword>